<evidence type="ECO:0000256" key="2">
    <source>
        <dbReference type="ARBA" id="ARBA00023125"/>
    </source>
</evidence>
<feature type="transmembrane region" description="Helical" evidence="5">
    <location>
        <begin position="300"/>
        <end position="319"/>
    </location>
</feature>
<keyword evidence="2" id="KW-0238">DNA-binding</keyword>
<dbReference type="EMBL" id="JAOQIO010000034">
    <property type="protein sequence ID" value="MCU6792764.1"/>
    <property type="molecule type" value="Genomic_DNA"/>
</dbReference>
<reference evidence="7 8" key="1">
    <citation type="submission" date="2022-09" db="EMBL/GenBank/DDBJ databases">
        <authorList>
            <person name="Han X.L."/>
            <person name="Wang Q."/>
            <person name="Lu T."/>
        </authorList>
    </citation>
    <scope>NUCLEOTIDE SEQUENCE [LARGE SCALE GENOMIC DNA]</scope>
    <source>
        <strain evidence="7 8">WQ 127069</strain>
    </source>
</reference>
<name>A0ABT2UDP5_9BACL</name>
<evidence type="ECO:0000256" key="5">
    <source>
        <dbReference type="SAM" id="Phobius"/>
    </source>
</evidence>
<keyword evidence="8" id="KW-1185">Reference proteome</keyword>
<organism evidence="7 8">
    <name type="scientific">Paenibacillus baimaensis</name>
    <dbReference type="NCBI Taxonomy" id="2982185"/>
    <lineage>
        <taxon>Bacteria</taxon>
        <taxon>Bacillati</taxon>
        <taxon>Bacillota</taxon>
        <taxon>Bacilli</taxon>
        <taxon>Bacillales</taxon>
        <taxon>Paenibacillaceae</taxon>
        <taxon>Paenibacillus</taxon>
    </lineage>
</organism>
<sequence>MNKGRHIRMESLLIVRFVLPLFIILTLSLIVGFLIYQQTSSVLEDEVKASNRLLLEQGMNVLDKRWEDIDTQIRRITNDLKVTRLQQIDDPFGVNLYRTIEARGRLLEYYISNELIMNYFIVFKNNQLVLNNDYTSRLDDFSSVLQYPNQSENFLQSLVETYHNRDVIPAGNVSLQGTQYELLTYLRSFGFSNYSNGIIIMLIKNNEITKLFKRFDTDGSWVYIADEKGEIITSVEGPNAKLPQERLVLPYSSGVMSSSIDGDDMMVTYVTSAYNGWTYVAAQPSKVVLKKITYIKNTTITIFLLFLFSGSLIGIYMTYRNSMPIRKIIHTLANYRITPDDPKSGAFGMISQSISMLMTSNQELQSKMERQLPFLRAAFFERVLRGQFQSEADMEAVRTHVRVDWMGKAYLVAILTFPDRATTAVNADEIEYLNQKKLIASEILIEMIPDVILHDVDVDKIALIMQFTEDEPASIYGKAAGYLESVQFQIQQQCGIASIISIGNYYPQRMDITRSFFEAQQALIRSKDNRIIWFKEILPNPSSYYYPENMETRLINLVRTGNEETLTKLLSELHWHNFVDRNLPVLVLKVFLFDFAASVYKTSGEIGEVTGVETAVAVASILDKVESIEAHYIQLKNKLEEMSRSVRHKQNDRQQQWFQDVIAFVDNQYSDLQMSLAMLAERFNVTETYLSRLFKEKTGINFFDYLESLRIEQSKQLLITTGLTVGEIALRVGYSSSNTFGRAFKRTVGISALVFRNGNSGEMQE</sequence>
<protein>
    <submittedName>
        <fullName evidence="7">AraC family transcriptional regulator</fullName>
    </submittedName>
</protein>
<dbReference type="PROSITE" id="PS00041">
    <property type="entry name" value="HTH_ARAC_FAMILY_1"/>
    <property type="match status" value="1"/>
</dbReference>
<proteinExistence type="predicted"/>
<evidence type="ECO:0000256" key="1">
    <source>
        <dbReference type="ARBA" id="ARBA00023015"/>
    </source>
</evidence>
<keyword evidence="3" id="KW-0804">Transcription</keyword>
<dbReference type="SUPFAM" id="SSF46689">
    <property type="entry name" value="Homeodomain-like"/>
    <property type="match status" value="1"/>
</dbReference>
<feature type="domain" description="HTH araC/xylS-type" evidence="6">
    <location>
        <begin position="659"/>
        <end position="758"/>
    </location>
</feature>
<evidence type="ECO:0000313" key="8">
    <source>
        <dbReference type="Proteomes" id="UP001652445"/>
    </source>
</evidence>
<dbReference type="InterPro" id="IPR009057">
    <property type="entry name" value="Homeodomain-like_sf"/>
</dbReference>
<evidence type="ECO:0000313" key="7">
    <source>
        <dbReference type="EMBL" id="MCU6792764.1"/>
    </source>
</evidence>
<dbReference type="PANTHER" id="PTHR43280">
    <property type="entry name" value="ARAC-FAMILY TRANSCRIPTIONAL REGULATOR"/>
    <property type="match status" value="1"/>
</dbReference>
<keyword evidence="4" id="KW-0175">Coiled coil</keyword>
<dbReference type="PROSITE" id="PS01124">
    <property type="entry name" value="HTH_ARAC_FAMILY_2"/>
    <property type="match status" value="1"/>
</dbReference>
<gene>
    <name evidence="7" type="ORF">OB236_11595</name>
</gene>
<dbReference type="InterPro" id="IPR018060">
    <property type="entry name" value="HTH_AraC"/>
</dbReference>
<feature type="coiled-coil region" evidence="4">
    <location>
        <begin position="625"/>
        <end position="652"/>
    </location>
</feature>
<dbReference type="SMART" id="SM00342">
    <property type="entry name" value="HTH_ARAC"/>
    <property type="match status" value="1"/>
</dbReference>
<dbReference type="RefSeq" id="WP_262684133.1">
    <property type="nucleotide sequence ID" value="NZ_JAOQIO010000034.1"/>
</dbReference>
<accession>A0ABT2UDP5</accession>
<dbReference type="PANTHER" id="PTHR43280:SF28">
    <property type="entry name" value="HTH-TYPE TRANSCRIPTIONAL ACTIVATOR RHAS"/>
    <property type="match status" value="1"/>
</dbReference>
<evidence type="ECO:0000256" key="4">
    <source>
        <dbReference type="SAM" id="Coils"/>
    </source>
</evidence>
<dbReference type="Pfam" id="PF12833">
    <property type="entry name" value="HTH_18"/>
    <property type="match status" value="1"/>
</dbReference>
<comment type="caution">
    <text evidence="7">The sequence shown here is derived from an EMBL/GenBank/DDBJ whole genome shotgun (WGS) entry which is preliminary data.</text>
</comment>
<evidence type="ECO:0000259" key="6">
    <source>
        <dbReference type="PROSITE" id="PS01124"/>
    </source>
</evidence>
<dbReference type="InterPro" id="IPR018062">
    <property type="entry name" value="HTH_AraC-typ_CS"/>
</dbReference>
<dbReference type="Proteomes" id="UP001652445">
    <property type="component" value="Unassembled WGS sequence"/>
</dbReference>
<keyword evidence="5" id="KW-1133">Transmembrane helix</keyword>
<evidence type="ECO:0000256" key="3">
    <source>
        <dbReference type="ARBA" id="ARBA00023163"/>
    </source>
</evidence>
<keyword evidence="5" id="KW-0812">Transmembrane</keyword>
<dbReference type="Gene3D" id="1.10.10.60">
    <property type="entry name" value="Homeodomain-like"/>
    <property type="match status" value="2"/>
</dbReference>
<keyword evidence="5" id="KW-0472">Membrane</keyword>
<keyword evidence="1" id="KW-0805">Transcription regulation</keyword>
<feature type="transmembrane region" description="Helical" evidence="5">
    <location>
        <begin position="12"/>
        <end position="36"/>
    </location>
</feature>